<dbReference type="GO" id="GO:0015159">
    <property type="term" value="F:polysaccharide transmembrane transporter activity"/>
    <property type="evidence" value="ECO:0007669"/>
    <property type="project" value="InterPro"/>
</dbReference>
<dbReference type="Pfam" id="PF10531">
    <property type="entry name" value="SLBB"/>
    <property type="match status" value="1"/>
</dbReference>
<reference evidence="18" key="1">
    <citation type="submission" date="2014-02" db="EMBL/GenBank/DDBJ databases">
        <title>Expanding our view of genomic diversity in Candidatus Accumulibacter clades.</title>
        <authorList>
            <person name="Skennerton C.T."/>
            <person name="Barr J.J."/>
            <person name="Slater F.R."/>
            <person name="Bond P.L."/>
            <person name="Tyson G.W."/>
        </authorList>
    </citation>
    <scope>NUCLEOTIDE SEQUENCE [LARGE SCALE GENOMIC DNA]</scope>
</reference>
<evidence type="ECO:0000259" key="17">
    <source>
        <dbReference type="Pfam" id="PF22461"/>
    </source>
</evidence>
<protein>
    <submittedName>
        <fullName evidence="18">Polysaccharide export protein Wza</fullName>
    </submittedName>
</protein>
<keyword evidence="14" id="KW-0449">Lipoprotein</keyword>
<gene>
    <name evidence="18" type="ORF">AW08_00842</name>
</gene>
<keyword evidence="11" id="KW-0472">Membrane</keyword>
<evidence type="ECO:0000256" key="2">
    <source>
        <dbReference type="ARBA" id="ARBA00009450"/>
    </source>
</evidence>
<evidence type="ECO:0000256" key="7">
    <source>
        <dbReference type="ARBA" id="ARBA00022729"/>
    </source>
</evidence>
<evidence type="ECO:0000256" key="14">
    <source>
        <dbReference type="ARBA" id="ARBA00023288"/>
    </source>
</evidence>
<keyword evidence="13" id="KW-0998">Cell outer membrane</keyword>
<keyword evidence="10" id="KW-0626">Porin</keyword>
<dbReference type="NCBIfam" id="TIGR03028">
    <property type="entry name" value="EpsE"/>
    <property type="match status" value="1"/>
</dbReference>
<feature type="domain" description="Soluble ligand binding" evidence="16">
    <location>
        <begin position="193"/>
        <end position="246"/>
    </location>
</feature>
<keyword evidence="12" id="KW-0564">Palmitate</keyword>
<comment type="similarity">
    <text evidence="2">Belongs to the BexD/CtrA/VexA family.</text>
</comment>
<dbReference type="Pfam" id="PF22461">
    <property type="entry name" value="SLBB_2"/>
    <property type="match status" value="1"/>
</dbReference>
<keyword evidence="3" id="KW-0813">Transport</keyword>
<evidence type="ECO:0000259" key="15">
    <source>
        <dbReference type="Pfam" id="PF02563"/>
    </source>
</evidence>
<dbReference type="GO" id="GO:0009279">
    <property type="term" value="C:cell outer membrane"/>
    <property type="evidence" value="ECO:0007669"/>
    <property type="project" value="UniProtKB-SubCell"/>
</dbReference>
<keyword evidence="19" id="KW-1185">Reference proteome</keyword>
<dbReference type="Gene3D" id="3.30.1950.10">
    <property type="entry name" value="wza like domain"/>
    <property type="match status" value="1"/>
</dbReference>
<evidence type="ECO:0000256" key="6">
    <source>
        <dbReference type="ARBA" id="ARBA00022692"/>
    </source>
</evidence>
<evidence type="ECO:0000256" key="13">
    <source>
        <dbReference type="ARBA" id="ARBA00023237"/>
    </source>
</evidence>
<keyword evidence="7" id="KW-0732">Signal</keyword>
<keyword evidence="4" id="KW-1134">Transmembrane beta strand</keyword>
<dbReference type="EMBL" id="JFAX01000003">
    <property type="protein sequence ID" value="EXI69016.1"/>
    <property type="molecule type" value="Genomic_DNA"/>
</dbReference>
<proteinExistence type="inferred from homology"/>
<organism evidence="18 19">
    <name type="scientific">Candidatus Accumulibacter adjunctus</name>
    <dbReference type="NCBI Taxonomy" id="1454001"/>
    <lineage>
        <taxon>Bacteria</taxon>
        <taxon>Pseudomonadati</taxon>
        <taxon>Pseudomonadota</taxon>
        <taxon>Betaproteobacteria</taxon>
        <taxon>Candidatus Accumulibacter</taxon>
    </lineage>
</organism>
<dbReference type="PANTHER" id="PTHR33619">
    <property type="entry name" value="POLYSACCHARIDE EXPORT PROTEIN GFCE-RELATED"/>
    <property type="match status" value="1"/>
</dbReference>
<feature type="domain" description="SLBB" evidence="17">
    <location>
        <begin position="108"/>
        <end position="188"/>
    </location>
</feature>
<comment type="caution">
    <text evidence="18">The sequence shown here is derived from an EMBL/GenBank/DDBJ whole genome shotgun (WGS) entry which is preliminary data.</text>
</comment>
<name>A0A011N2C0_9PROT</name>
<dbReference type="PATRIC" id="fig|1454001.3.peg.787"/>
<dbReference type="STRING" id="1454001.AW08_00842"/>
<evidence type="ECO:0000256" key="4">
    <source>
        <dbReference type="ARBA" id="ARBA00022452"/>
    </source>
</evidence>
<keyword evidence="5" id="KW-0762">Sugar transport</keyword>
<evidence type="ECO:0000256" key="12">
    <source>
        <dbReference type="ARBA" id="ARBA00023139"/>
    </source>
</evidence>
<evidence type="ECO:0000256" key="1">
    <source>
        <dbReference type="ARBA" id="ARBA00004571"/>
    </source>
</evidence>
<feature type="domain" description="Polysaccharide export protein N-terminal" evidence="15">
    <location>
        <begin position="26"/>
        <end position="99"/>
    </location>
</feature>
<keyword evidence="6" id="KW-0812">Transmembrane</keyword>
<dbReference type="InterPro" id="IPR054765">
    <property type="entry name" value="SLBB_dom"/>
</dbReference>
<sequence>MNHCQKLLLGILFTLGLIVAAQAQDRQADYRLGAGDAIKISVFQNPDLTVETRVADSGIITYPLIGAVQLGGNTIPEAERAIADKLREGGFVQKPQVNILLIQVRGNQVSVLGLVSRPGRYPIETGNTRLSDMLATAGGAVPSGSDVVILSGIREGKPFRREIDVPALFGPERNNEDVLVAGGDVIYVHRAPVFYIYGEVQRPGPYRVERDMTVLQALVQGGGLTVRGTERSMRIHRRGADGRVAEIAPEKSDLVRADDVIQVQESLF</sequence>
<dbReference type="GO" id="GO:0006811">
    <property type="term" value="P:monoatomic ion transport"/>
    <property type="evidence" value="ECO:0007669"/>
    <property type="project" value="UniProtKB-KW"/>
</dbReference>
<evidence type="ECO:0000259" key="16">
    <source>
        <dbReference type="Pfam" id="PF10531"/>
    </source>
</evidence>
<dbReference type="GO" id="GO:0046930">
    <property type="term" value="C:pore complex"/>
    <property type="evidence" value="ECO:0007669"/>
    <property type="project" value="UniProtKB-KW"/>
</dbReference>
<dbReference type="Pfam" id="PF02563">
    <property type="entry name" value="Poly_export"/>
    <property type="match status" value="1"/>
</dbReference>
<dbReference type="Gene3D" id="3.10.560.10">
    <property type="entry name" value="Outer membrane lipoprotein wza domain like"/>
    <property type="match status" value="2"/>
</dbReference>
<evidence type="ECO:0000313" key="18">
    <source>
        <dbReference type="EMBL" id="EXI69016.1"/>
    </source>
</evidence>
<dbReference type="PANTHER" id="PTHR33619:SF3">
    <property type="entry name" value="POLYSACCHARIDE EXPORT PROTEIN GFCE-RELATED"/>
    <property type="match status" value="1"/>
</dbReference>
<evidence type="ECO:0000313" key="19">
    <source>
        <dbReference type="Proteomes" id="UP000020218"/>
    </source>
</evidence>
<comment type="subcellular location">
    <subcellularLocation>
        <location evidence="1">Cell outer membrane</location>
        <topology evidence="1">Multi-pass membrane protein</topology>
    </subcellularLocation>
</comment>
<dbReference type="AlphaFoldDB" id="A0A011N2C0"/>
<dbReference type="Proteomes" id="UP000020218">
    <property type="component" value="Unassembled WGS sequence"/>
</dbReference>
<dbReference type="InterPro" id="IPR003715">
    <property type="entry name" value="Poly_export_N"/>
</dbReference>
<accession>A0A011N2C0</accession>
<evidence type="ECO:0000256" key="8">
    <source>
        <dbReference type="ARBA" id="ARBA00023047"/>
    </source>
</evidence>
<dbReference type="InterPro" id="IPR019554">
    <property type="entry name" value="Soluble_ligand-bd"/>
</dbReference>
<evidence type="ECO:0000256" key="3">
    <source>
        <dbReference type="ARBA" id="ARBA00022448"/>
    </source>
</evidence>
<dbReference type="GO" id="GO:0015288">
    <property type="term" value="F:porin activity"/>
    <property type="evidence" value="ECO:0007669"/>
    <property type="project" value="UniProtKB-KW"/>
</dbReference>
<keyword evidence="8" id="KW-0625">Polysaccharide transport</keyword>
<evidence type="ECO:0000256" key="5">
    <source>
        <dbReference type="ARBA" id="ARBA00022597"/>
    </source>
</evidence>
<keyword evidence="9" id="KW-0406">Ion transport</keyword>
<evidence type="ECO:0000256" key="10">
    <source>
        <dbReference type="ARBA" id="ARBA00023114"/>
    </source>
</evidence>
<dbReference type="InterPro" id="IPR017478">
    <property type="entry name" value="Polysacc_export_EpsE"/>
</dbReference>
<dbReference type="InterPro" id="IPR049712">
    <property type="entry name" value="Poly_export"/>
</dbReference>
<evidence type="ECO:0000256" key="9">
    <source>
        <dbReference type="ARBA" id="ARBA00023065"/>
    </source>
</evidence>
<evidence type="ECO:0000256" key="11">
    <source>
        <dbReference type="ARBA" id="ARBA00023136"/>
    </source>
</evidence>